<dbReference type="Gene3D" id="3.90.1200.10">
    <property type="match status" value="1"/>
</dbReference>
<accession>A0ABR9V5J7</accession>
<dbReference type="GO" id="GO:0016301">
    <property type="term" value="F:kinase activity"/>
    <property type="evidence" value="ECO:0007669"/>
    <property type="project" value="UniProtKB-KW"/>
</dbReference>
<comment type="caution">
    <text evidence="2">The sequence shown here is derived from an EMBL/GenBank/DDBJ whole genome shotgun (WGS) entry which is preliminary data.</text>
</comment>
<keyword evidence="1 2" id="KW-0418">Kinase</keyword>
<dbReference type="PANTHER" id="PTHR12149">
    <property type="entry name" value="FRUCTOSAMINE 3 KINASE-RELATED PROTEIN"/>
    <property type="match status" value="1"/>
</dbReference>
<proteinExistence type="inferred from homology"/>
<dbReference type="Gene3D" id="3.30.200.20">
    <property type="entry name" value="Phosphorylase Kinase, domain 1"/>
    <property type="match status" value="1"/>
</dbReference>
<evidence type="ECO:0000313" key="2">
    <source>
        <dbReference type="EMBL" id="MBE9223169.1"/>
    </source>
</evidence>
<keyword evidence="1" id="KW-0808">Transferase</keyword>
<reference evidence="2 3" key="1">
    <citation type="submission" date="2020-10" db="EMBL/GenBank/DDBJ databases">
        <authorList>
            <person name="Castelo-Branco R."/>
            <person name="Eusebio N."/>
            <person name="Adriana R."/>
            <person name="Vieira A."/>
            <person name="Brugerolle De Fraissinette N."/>
            <person name="Rezende De Castro R."/>
            <person name="Schneider M.P."/>
            <person name="Vasconcelos V."/>
            <person name="Leao P.N."/>
        </authorList>
    </citation>
    <scope>NUCLEOTIDE SEQUENCE [LARGE SCALE GENOMIC DNA]</scope>
    <source>
        <strain evidence="2 3">LEGE 03274</strain>
    </source>
</reference>
<comment type="similarity">
    <text evidence="1">Belongs to the fructosamine kinase family.</text>
</comment>
<sequence length="290" mass="33137">MWKQIAIAISNHTQTDFKLKNTRSVGGGCINQAYQLIGENESYFVKLNSPHQYEMFRVEAIALKQMYDTNTIKIPKPICTGYTDNHSYIILEWLKFGRGNNQSWQTMGKHLAQLHQQGKADKFGWDDNNTIGATPQINDWQENWADFFAEKRIGYQLKLARRQGATFGNPNHIIETIREKLSPHQPQPSLVHGDLWGGNASFLEGGIPIIFDPAAYYGDREVDIAMTELFGGFPSAFYQGYNQQWLLDSGYPQRKTIYNLYHILNHYNLFGGGYASQAQRMITKILSVNS</sequence>
<organism evidence="2 3">
    <name type="scientific">Cyanobacterium stanieri LEGE 03274</name>
    <dbReference type="NCBI Taxonomy" id="1828756"/>
    <lineage>
        <taxon>Bacteria</taxon>
        <taxon>Bacillati</taxon>
        <taxon>Cyanobacteriota</taxon>
        <taxon>Cyanophyceae</taxon>
        <taxon>Oscillatoriophycideae</taxon>
        <taxon>Chroococcales</taxon>
        <taxon>Geminocystaceae</taxon>
        <taxon>Cyanobacterium</taxon>
    </lineage>
</organism>
<evidence type="ECO:0000313" key="3">
    <source>
        <dbReference type="Proteomes" id="UP000654604"/>
    </source>
</evidence>
<dbReference type="Pfam" id="PF03881">
    <property type="entry name" value="Fructosamin_kin"/>
    <property type="match status" value="1"/>
</dbReference>
<dbReference type="InterPro" id="IPR011009">
    <property type="entry name" value="Kinase-like_dom_sf"/>
</dbReference>
<protein>
    <submittedName>
        <fullName evidence="2">Fructosamine kinase family protein</fullName>
    </submittedName>
</protein>
<dbReference type="PIRSF" id="PIRSF006221">
    <property type="entry name" value="Ketosamine-3-kinase"/>
    <property type="match status" value="1"/>
</dbReference>
<dbReference type="Proteomes" id="UP000654604">
    <property type="component" value="Unassembled WGS sequence"/>
</dbReference>
<dbReference type="PANTHER" id="PTHR12149:SF8">
    <property type="entry name" value="PROTEIN-RIBULOSAMINE 3-KINASE"/>
    <property type="match status" value="1"/>
</dbReference>
<keyword evidence="3" id="KW-1185">Reference proteome</keyword>
<dbReference type="RefSeq" id="WP_193801310.1">
    <property type="nucleotide sequence ID" value="NZ_JADEWC010000024.1"/>
</dbReference>
<evidence type="ECO:0000256" key="1">
    <source>
        <dbReference type="PIRNR" id="PIRNR006221"/>
    </source>
</evidence>
<name>A0ABR9V5J7_9CHRO</name>
<gene>
    <name evidence="2" type="ORF">IQ215_10725</name>
</gene>
<dbReference type="InterPro" id="IPR016477">
    <property type="entry name" value="Fructo-/Ketosamine-3-kinase"/>
</dbReference>
<dbReference type="SUPFAM" id="SSF56112">
    <property type="entry name" value="Protein kinase-like (PK-like)"/>
    <property type="match status" value="1"/>
</dbReference>
<dbReference type="EMBL" id="JADEWC010000024">
    <property type="protein sequence ID" value="MBE9223169.1"/>
    <property type="molecule type" value="Genomic_DNA"/>
</dbReference>